<dbReference type="EMBL" id="JAMFTS010000002">
    <property type="protein sequence ID" value="KAJ4788585.1"/>
    <property type="molecule type" value="Genomic_DNA"/>
</dbReference>
<accession>A0AAV8F4J4</accession>
<evidence type="ECO:0000256" key="2">
    <source>
        <dbReference type="ARBA" id="ARBA00023242"/>
    </source>
</evidence>
<gene>
    <name evidence="3" type="ORF">LUZ62_039831</name>
</gene>
<comment type="caution">
    <text evidence="3">The sequence shown here is derived from an EMBL/GenBank/DDBJ whole genome shotgun (WGS) entry which is preliminary data.</text>
</comment>
<dbReference type="AlphaFoldDB" id="A0AAV8F4J4"/>
<dbReference type="PANTHER" id="PTHR45914:SF59">
    <property type="entry name" value="TRANSCRIPTION FACTOR BHLH83-LIKE"/>
    <property type="match status" value="1"/>
</dbReference>
<proteinExistence type="predicted"/>
<organism evidence="3 4">
    <name type="scientific">Rhynchospora pubera</name>
    <dbReference type="NCBI Taxonomy" id="906938"/>
    <lineage>
        <taxon>Eukaryota</taxon>
        <taxon>Viridiplantae</taxon>
        <taxon>Streptophyta</taxon>
        <taxon>Embryophyta</taxon>
        <taxon>Tracheophyta</taxon>
        <taxon>Spermatophyta</taxon>
        <taxon>Magnoliopsida</taxon>
        <taxon>Liliopsida</taxon>
        <taxon>Poales</taxon>
        <taxon>Cyperaceae</taxon>
        <taxon>Cyperoideae</taxon>
        <taxon>Rhynchosporeae</taxon>
        <taxon>Rhynchospora</taxon>
    </lineage>
</organism>
<protein>
    <submittedName>
        <fullName evidence="3">Transcription factor bHLH83</fullName>
    </submittedName>
</protein>
<reference evidence="3" key="1">
    <citation type="submission" date="2022-08" db="EMBL/GenBank/DDBJ databases">
        <authorList>
            <person name="Marques A."/>
        </authorList>
    </citation>
    <scope>NUCLEOTIDE SEQUENCE</scope>
    <source>
        <strain evidence="3">RhyPub2mFocal</strain>
        <tissue evidence="3">Leaves</tissue>
    </source>
</reference>
<dbReference type="PANTHER" id="PTHR45914">
    <property type="entry name" value="TRANSCRIPTION FACTOR HEC3-RELATED"/>
    <property type="match status" value="1"/>
</dbReference>
<evidence type="ECO:0000256" key="1">
    <source>
        <dbReference type="ARBA" id="ARBA00004123"/>
    </source>
</evidence>
<sequence length="249" mass="27556">MALNSPPIEPFNYNADHFYDSFLDTGDDLAISSLLASSIDNSSARVNYGSPPNNSTYSSSSSSVLNFNQEDECDLWMDAMDQNSQVSKFQNGVEMLNGCSYINGAIGEKRPGENGRFMFPYPSSSHIDYVQESLKQEKISRKRSLESVELNILKKQCVLERKTKAKSLSPIKDPQSHAAKVDLVTMLEKAISYVKFLQLQVKVLATDEFWPAEGGTAPDISQVKEALDAILSSNKESMSSSSSPEKRNN</sequence>
<keyword evidence="2" id="KW-0539">Nucleus</keyword>
<dbReference type="Proteomes" id="UP001140206">
    <property type="component" value="Chromosome 2"/>
</dbReference>
<comment type="subcellular location">
    <subcellularLocation>
        <location evidence="1">Nucleus</location>
    </subcellularLocation>
</comment>
<keyword evidence="4" id="KW-1185">Reference proteome</keyword>
<evidence type="ECO:0000313" key="4">
    <source>
        <dbReference type="Proteomes" id="UP001140206"/>
    </source>
</evidence>
<evidence type="ECO:0000313" key="3">
    <source>
        <dbReference type="EMBL" id="KAJ4788585.1"/>
    </source>
</evidence>
<dbReference type="GO" id="GO:0003700">
    <property type="term" value="F:DNA-binding transcription factor activity"/>
    <property type="evidence" value="ECO:0007669"/>
    <property type="project" value="InterPro"/>
</dbReference>
<dbReference type="InterPro" id="IPR045843">
    <property type="entry name" value="IND-like"/>
</dbReference>
<dbReference type="GO" id="GO:0005634">
    <property type="term" value="C:nucleus"/>
    <property type="evidence" value="ECO:0007669"/>
    <property type="project" value="UniProtKB-SubCell"/>
</dbReference>
<name>A0AAV8F4J4_9POAL</name>